<dbReference type="PROSITE" id="PS51257">
    <property type="entry name" value="PROKAR_LIPOPROTEIN"/>
    <property type="match status" value="1"/>
</dbReference>
<dbReference type="AlphaFoldDB" id="A0A644WH93"/>
<sequence>MKYILLILPVILLSCKSQKKMKNEKTEIGSILYEYQASSVAPQYHRSYELLVTGNNIHVVVDSYGTVLTDTNIAITEAQFNEISEEYVTLAFRNKAMNENKGCVGGTGAALKVWDKAEKVVFDGRIGYCGGQEFGNMEGDVKKLAEKIRSYIPDFDSLLKRDWKPEGTDE</sequence>
<reference evidence="1" key="1">
    <citation type="submission" date="2019-08" db="EMBL/GenBank/DDBJ databases">
        <authorList>
            <person name="Kucharzyk K."/>
            <person name="Murdoch R.W."/>
            <person name="Higgins S."/>
            <person name="Loffler F."/>
        </authorList>
    </citation>
    <scope>NUCLEOTIDE SEQUENCE</scope>
</reference>
<accession>A0A644WH93</accession>
<comment type="caution">
    <text evidence="1">The sequence shown here is derived from an EMBL/GenBank/DDBJ whole genome shotgun (WGS) entry which is preliminary data.</text>
</comment>
<evidence type="ECO:0000313" key="1">
    <source>
        <dbReference type="EMBL" id="MPM02947.1"/>
    </source>
</evidence>
<gene>
    <name evidence="1" type="ORF">SDC9_49206</name>
</gene>
<dbReference type="EMBL" id="VSSQ01000910">
    <property type="protein sequence ID" value="MPM02947.1"/>
    <property type="molecule type" value="Genomic_DNA"/>
</dbReference>
<organism evidence="1">
    <name type="scientific">bioreactor metagenome</name>
    <dbReference type="NCBI Taxonomy" id="1076179"/>
    <lineage>
        <taxon>unclassified sequences</taxon>
        <taxon>metagenomes</taxon>
        <taxon>ecological metagenomes</taxon>
    </lineage>
</organism>
<evidence type="ECO:0008006" key="2">
    <source>
        <dbReference type="Google" id="ProtNLM"/>
    </source>
</evidence>
<name>A0A644WH93_9ZZZZ</name>
<protein>
    <recommendedName>
        <fullName evidence="2">Lipoprotein</fullName>
    </recommendedName>
</protein>
<proteinExistence type="predicted"/>